<dbReference type="InterPro" id="IPR017871">
    <property type="entry name" value="ABC_transporter-like_CS"/>
</dbReference>
<dbReference type="InterPro" id="IPR050093">
    <property type="entry name" value="ABC_SmlMolc_Importer"/>
</dbReference>
<dbReference type="InterPro" id="IPR008995">
    <property type="entry name" value="Mo/tungstate-bd_C_term_dom"/>
</dbReference>
<evidence type="ECO:0000313" key="9">
    <source>
        <dbReference type="EMBL" id="SVA28503.1"/>
    </source>
</evidence>
<dbReference type="InterPro" id="IPR003439">
    <property type="entry name" value="ABC_transporter-like_ATP-bd"/>
</dbReference>
<dbReference type="PROSITE" id="PS00211">
    <property type="entry name" value="ABC_TRANSPORTER_1"/>
    <property type="match status" value="1"/>
</dbReference>
<proteinExistence type="predicted"/>
<dbReference type="InterPro" id="IPR027417">
    <property type="entry name" value="P-loop_NTPase"/>
</dbReference>
<evidence type="ECO:0000256" key="1">
    <source>
        <dbReference type="ARBA" id="ARBA00022448"/>
    </source>
</evidence>
<evidence type="ECO:0000259" key="8">
    <source>
        <dbReference type="PROSITE" id="PS50893"/>
    </source>
</evidence>
<dbReference type="EMBL" id="UINC01006596">
    <property type="protein sequence ID" value="SVA28503.1"/>
    <property type="molecule type" value="Genomic_DNA"/>
</dbReference>
<sequence>VPAEPIMELLGVDKYFGNLAAVNQITLAFEEGEFFTLVGPSGSGKTTLLRMLAGMDKPTRGDILLRGERVNDRPANWRPTCMVFQSLALFPHMTVGGNVEYPLKCRGTPPSERKERAARCLELSHLPISYYDRPVTTCSGGERQRVALARALAFDPEILFFDEPLSAIDYRLRKTLEKEIKDIQRETKKTFVYITHSLEEAMVMSDRIGVMRDGGLAQIGSPHEIYSNPVNRFVCEFMGEVNSIAVTRGNGGELWCESMGAAITPPSIVETSFRQGTLMIRPENMRLVNPDEPCSTNVFSGQLFNEYVLGSRIQYQIRCKSDTFLVERLRETGLPKSGDRVSFGWSPEDSMLFPE</sequence>
<keyword evidence="5" id="KW-0067">ATP-binding</keyword>
<dbReference type="SUPFAM" id="SSF50331">
    <property type="entry name" value="MOP-like"/>
    <property type="match status" value="1"/>
</dbReference>
<dbReference type="Gene3D" id="2.40.50.100">
    <property type="match status" value="1"/>
</dbReference>
<keyword evidence="4" id="KW-0547">Nucleotide-binding</keyword>
<dbReference type="SUPFAM" id="SSF52540">
    <property type="entry name" value="P-loop containing nucleoside triphosphate hydrolases"/>
    <property type="match status" value="1"/>
</dbReference>
<dbReference type="AlphaFoldDB" id="A0A381UNV9"/>
<dbReference type="GO" id="GO:0016887">
    <property type="term" value="F:ATP hydrolysis activity"/>
    <property type="evidence" value="ECO:0007669"/>
    <property type="project" value="InterPro"/>
</dbReference>
<gene>
    <name evidence="9" type="ORF">METZ01_LOCUS81357</name>
</gene>
<evidence type="ECO:0000256" key="4">
    <source>
        <dbReference type="ARBA" id="ARBA00022741"/>
    </source>
</evidence>
<dbReference type="InterPro" id="IPR013611">
    <property type="entry name" value="Transp-assoc_OB_typ2"/>
</dbReference>
<keyword evidence="2" id="KW-1003">Cell membrane</keyword>
<dbReference type="PANTHER" id="PTHR42781:SF1">
    <property type="entry name" value="THIAMINE IMPORT ATP-BINDING PROTEIN THIQ"/>
    <property type="match status" value="1"/>
</dbReference>
<dbReference type="Pfam" id="PF00005">
    <property type="entry name" value="ABC_tran"/>
    <property type="match status" value="1"/>
</dbReference>
<dbReference type="Pfam" id="PF08402">
    <property type="entry name" value="TOBE_2"/>
    <property type="match status" value="1"/>
</dbReference>
<keyword evidence="3" id="KW-0997">Cell inner membrane</keyword>
<evidence type="ECO:0000256" key="6">
    <source>
        <dbReference type="ARBA" id="ARBA00022967"/>
    </source>
</evidence>
<dbReference type="GO" id="GO:0005524">
    <property type="term" value="F:ATP binding"/>
    <property type="evidence" value="ECO:0007669"/>
    <property type="project" value="UniProtKB-KW"/>
</dbReference>
<dbReference type="GO" id="GO:0043190">
    <property type="term" value="C:ATP-binding cassette (ABC) transporter complex"/>
    <property type="evidence" value="ECO:0007669"/>
    <property type="project" value="InterPro"/>
</dbReference>
<name>A0A381UNV9_9ZZZZ</name>
<dbReference type="PROSITE" id="PS50893">
    <property type="entry name" value="ABC_TRANSPORTER_2"/>
    <property type="match status" value="1"/>
</dbReference>
<keyword evidence="6" id="KW-1278">Translocase</keyword>
<keyword evidence="1" id="KW-0813">Transport</keyword>
<feature type="domain" description="ABC transporter" evidence="8">
    <location>
        <begin position="7"/>
        <end position="238"/>
    </location>
</feature>
<dbReference type="FunFam" id="3.40.50.300:FF:000425">
    <property type="entry name" value="Probable ABC transporter, ATP-binding subunit"/>
    <property type="match status" value="1"/>
</dbReference>
<evidence type="ECO:0000256" key="2">
    <source>
        <dbReference type="ARBA" id="ARBA00022475"/>
    </source>
</evidence>
<dbReference type="SMART" id="SM00382">
    <property type="entry name" value="AAA"/>
    <property type="match status" value="1"/>
</dbReference>
<accession>A0A381UNV9</accession>
<evidence type="ECO:0000256" key="3">
    <source>
        <dbReference type="ARBA" id="ARBA00022519"/>
    </source>
</evidence>
<dbReference type="PANTHER" id="PTHR42781">
    <property type="entry name" value="SPERMIDINE/PUTRESCINE IMPORT ATP-BINDING PROTEIN POTA"/>
    <property type="match status" value="1"/>
</dbReference>
<dbReference type="Gene3D" id="3.40.50.300">
    <property type="entry name" value="P-loop containing nucleotide triphosphate hydrolases"/>
    <property type="match status" value="1"/>
</dbReference>
<feature type="non-terminal residue" evidence="9">
    <location>
        <position position="1"/>
    </location>
</feature>
<dbReference type="InterPro" id="IPR003593">
    <property type="entry name" value="AAA+_ATPase"/>
</dbReference>
<protein>
    <recommendedName>
        <fullName evidence="8">ABC transporter domain-containing protein</fullName>
    </recommendedName>
</protein>
<organism evidence="9">
    <name type="scientific">marine metagenome</name>
    <dbReference type="NCBI Taxonomy" id="408172"/>
    <lineage>
        <taxon>unclassified sequences</taxon>
        <taxon>metagenomes</taxon>
        <taxon>ecological metagenomes</taxon>
    </lineage>
</organism>
<evidence type="ECO:0000256" key="5">
    <source>
        <dbReference type="ARBA" id="ARBA00022840"/>
    </source>
</evidence>
<keyword evidence="7" id="KW-0472">Membrane</keyword>
<dbReference type="GO" id="GO:0022857">
    <property type="term" value="F:transmembrane transporter activity"/>
    <property type="evidence" value="ECO:0007669"/>
    <property type="project" value="InterPro"/>
</dbReference>
<evidence type="ECO:0000256" key="7">
    <source>
        <dbReference type="ARBA" id="ARBA00023136"/>
    </source>
</evidence>
<reference evidence="9" key="1">
    <citation type="submission" date="2018-05" db="EMBL/GenBank/DDBJ databases">
        <authorList>
            <person name="Lanie J.A."/>
            <person name="Ng W.-L."/>
            <person name="Kazmierczak K.M."/>
            <person name="Andrzejewski T.M."/>
            <person name="Davidsen T.M."/>
            <person name="Wayne K.J."/>
            <person name="Tettelin H."/>
            <person name="Glass J.I."/>
            <person name="Rusch D."/>
            <person name="Podicherti R."/>
            <person name="Tsui H.-C.T."/>
            <person name="Winkler M.E."/>
        </authorList>
    </citation>
    <scope>NUCLEOTIDE SEQUENCE</scope>
</reference>